<dbReference type="RefSeq" id="WP_007905107.1">
    <property type="nucleotide sequence ID" value="NZ_ADVG01000001.1"/>
</dbReference>
<dbReference type="GO" id="GO:0009099">
    <property type="term" value="P:L-valine biosynthetic process"/>
    <property type="evidence" value="ECO:0007669"/>
    <property type="project" value="TreeGrafter"/>
</dbReference>
<dbReference type="PROSITE" id="PS00187">
    <property type="entry name" value="TPP_ENZYMES"/>
    <property type="match status" value="1"/>
</dbReference>
<evidence type="ECO:0000313" key="8">
    <source>
        <dbReference type="Proteomes" id="UP000004508"/>
    </source>
</evidence>
<gene>
    <name evidence="7" type="ORF">Krac_10405</name>
</gene>
<dbReference type="EMBL" id="ADVG01000001">
    <property type="protein sequence ID" value="EFH88898.1"/>
    <property type="molecule type" value="Genomic_DNA"/>
</dbReference>
<dbReference type="FunFam" id="3.40.50.970:FF:000007">
    <property type="entry name" value="Acetolactate synthase"/>
    <property type="match status" value="1"/>
</dbReference>
<dbReference type="InterPro" id="IPR000399">
    <property type="entry name" value="TPP-bd_CS"/>
</dbReference>
<dbReference type="Pfam" id="PF02775">
    <property type="entry name" value="TPP_enzyme_C"/>
    <property type="match status" value="1"/>
</dbReference>
<comment type="similarity">
    <text evidence="1 3">Belongs to the TPP enzyme family.</text>
</comment>
<dbReference type="Pfam" id="PF00205">
    <property type="entry name" value="TPP_enzyme_M"/>
    <property type="match status" value="1"/>
</dbReference>
<sequence>MSHRQYLSGAQAIIATLRAYHVDTIFGIPGIHTLPLYDEIYKTPGLRHILARHEQGAGFMAEGYARITGRLGVVSTITGPGLTNVTTPIASAYADSIPLLVISSSLPQATAALKRGELHEVKDQLGVMESLAGWAYAIKRVEEIPEMLQDALRIMSQERSRGAYLQVPLDLLKESAYVSLPTEEDFTFEPVQPHPSDIAQASSLLRNAQKPIIIAGEGVSMARANNQLIKLAECLQAPIILGSKSHDVIPSDHPLVVHTTTYTSKELYPLLKSADLALVVGSKLGAERTAYGQYPLPANLIHIDIDPAEIGHNYPATLGIVSDARCALEALYEQSQDFTVLRPNLEQELLQVRAEIRQETRTRFGKDVALLEGVREGVPSEGIIVADMTMLGYASTVYLPVYEPGTFIHPCEFCTIGCAFPLALGAKTARPERPVVALCGDGGFLLNSSELATAVQEQLPIVAIIFNDSTFTAVKTDQCHTYGRRYIATDIIEPDYAALAQAFHVRGVKVEGPEALRDAIKEALEEKRPTVIEVPLSAKSW</sequence>
<evidence type="ECO:0000259" key="6">
    <source>
        <dbReference type="Pfam" id="PF02776"/>
    </source>
</evidence>
<dbReference type="GO" id="GO:0030976">
    <property type="term" value="F:thiamine pyrophosphate binding"/>
    <property type="evidence" value="ECO:0007669"/>
    <property type="project" value="InterPro"/>
</dbReference>
<evidence type="ECO:0000259" key="4">
    <source>
        <dbReference type="Pfam" id="PF00205"/>
    </source>
</evidence>
<feature type="domain" description="Thiamine pyrophosphate enzyme TPP-binding" evidence="5">
    <location>
        <begin position="395"/>
        <end position="534"/>
    </location>
</feature>
<dbReference type="Gene3D" id="3.40.50.970">
    <property type="match status" value="2"/>
</dbReference>
<dbReference type="eggNOG" id="COG0028">
    <property type="taxonomic scope" value="Bacteria"/>
</dbReference>
<dbReference type="InterPro" id="IPR029061">
    <property type="entry name" value="THDP-binding"/>
</dbReference>
<keyword evidence="8" id="KW-1185">Reference proteome</keyword>
<dbReference type="GO" id="GO:0000287">
    <property type="term" value="F:magnesium ion binding"/>
    <property type="evidence" value="ECO:0007669"/>
    <property type="project" value="InterPro"/>
</dbReference>
<dbReference type="STRING" id="485913.Krac_10405"/>
<dbReference type="GO" id="GO:0003984">
    <property type="term" value="F:acetolactate synthase activity"/>
    <property type="evidence" value="ECO:0007669"/>
    <property type="project" value="TreeGrafter"/>
</dbReference>
<reference evidence="7 8" key="1">
    <citation type="journal article" date="2011" name="Stand. Genomic Sci.">
        <title>Non-contiguous finished genome sequence and contextual data of the filamentous soil bacterium Ktedonobacter racemifer type strain (SOSP1-21).</title>
        <authorList>
            <person name="Chang Y.J."/>
            <person name="Land M."/>
            <person name="Hauser L."/>
            <person name="Chertkov O."/>
            <person name="Del Rio T.G."/>
            <person name="Nolan M."/>
            <person name="Copeland A."/>
            <person name="Tice H."/>
            <person name="Cheng J.F."/>
            <person name="Lucas S."/>
            <person name="Han C."/>
            <person name="Goodwin L."/>
            <person name="Pitluck S."/>
            <person name="Ivanova N."/>
            <person name="Ovchinikova G."/>
            <person name="Pati A."/>
            <person name="Chen A."/>
            <person name="Palaniappan K."/>
            <person name="Mavromatis K."/>
            <person name="Liolios K."/>
            <person name="Brettin T."/>
            <person name="Fiebig A."/>
            <person name="Rohde M."/>
            <person name="Abt B."/>
            <person name="Goker M."/>
            <person name="Detter J.C."/>
            <person name="Woyke T."/>
            <person name="Bristow J."/>
            <person name="Eisen J.A."/>
            <person name="Markowitz V."/>
            <person name="Hugenholtz P."/>
            <person name="Kyrpides N.C."/>
            <person name="Klenk H.P."/>
            <person name="Lapidus A."/>
        </authorList>
    </citation>
    <scope>NUCLEOTIDE SEQUENCE [LARGE SCALE GENOMIC DNA]</scope>
    <source>
        <strain evidence="8">DSM 44963</strain>
    </source>
</reference>
<keyword evidence="2 3" id="KW-0786">Thiamine pyrophosphate</keyword>
<evidence type="ECO:0000256" key="1">
    <source>
        <dbReference type="ARBA" id="ARBA00007812"/>
    </source>
</evidence>
<evidence type="ECO:0000259" key="5">
    <source>
        <dbReference type="Pfam" id="PF02775"/>
    </source>
</evidence>
<dbReference type="CDD" id="cd07035">
    <property type="entry name" value="TPP_PYR_POX_like"/>
    <property type="match status" value="1"/>
</dbReference>
<evidence type="ECO:0000256" key="2">
    <source>
        <dbReference type="ARBA" id="ARBA00023052"/>
    </source>
</evidence>
<dbReference type="InterPro" id="IPR011766">
    <property type="entry name" value="TPP_enzyme_TPP-bd"/>
</dbReference>
<feature type="domain" description="Thiamine pyrophosphate enzyme central" evidence="4">
    <location>
        <begin position="198"/>
        <end position="331"/>
    </location>
</feature>
<name>D6TGW9_KTERA</name>
<protein>
    <submittedName>
        <fullName evidence="7">Thiamine pyrophosphate protein TPP binding domain protein</fullName>
    </submittedName>
</protein>
<evidence type="ECO:0000256" key="3">
    <source>
        <dbReference type="RuleBase" id="RU362132"/>
    </source>
</evidence>
<dbReference type="PANTHER" id="PTHR18968">
    <property type="entry name" value="THIAMINE PYROPHOSPHATE ENZYMES"/>
    <property type="match status" value="1"/>
</dbReference>
<accession>D6TGW9</accession>
<dbReference type="GO" id="GO:0005948">
    <property type="term" value="C:acetolactate synthase complex"/>
    <property type="evidence" value="ECO:0007669"/>
    <property type="project" value="TreeGrafter"/>
</dbReference>
<comment type="caution">
    <text evidence="7">The sequence shown here is derived from an EMBL/GenBank/DDBJ whole genome shotgun (WGS) entry which is preliminary data.</text>
</comment>
<evidence type="ECO:0000313" key="7">
    <source>
        <dbReference type="EMBL" id="EFH88898.1"/>
    </source>
</evidence>
<dbReference type="Pfam" id="PF02776">
    <property type="entry name" value="TPP_enzyme_N"/>
    <property type="match status" value="1"/>
</dbReference>
<dbReference type="Proteomes" id="UP000004508">
    <property type="component" value="Unassembled WGS sequence"/>
</dbReference>
<dbReference type="Gene3D" id="3.40.50.1220">
    <property type="entry name" value="TPP-binding domain"/>
    <property type="match status" value="1"/>
</dbReference>
<dbReference type="SUPFAM" id="SSF52518">
    <property type="entry name" value="Thiamin diphosphate-binding fold (THDP-binding)"/>
    <property type="match status" value="2"/>
</dbReference>
<dbReference type="InParanoid" id="D6TGW9"/>
<dbReference type="AlphaFoldDB" id="D6TGW9"/>
<dbReference type="InterPro" id="IPR045229">
    <property type="entry name" value="TPP_enz"/>
</dbReference>
<dbReference type="InterPro" id="IPR012001">
    <property type="entry name" value="Thiamin_PyroP_enz_TPP-bd_dom"/>
</dbReference>
<dbReference type="SUPFAM" id="SSF52467">
    <property type="entry name" value="DHS-like NAD/FAD-binding domain"/>
    <property type="match status" value="1"/>
</dbReference>
<organism evidence="7 8">
    <name type="scientific">Ktedonobacter racemifer DSM 44963</name>
    <dbReference type="NCBI Taxonomy" id="485913"/>
    <lineage>
        <taxon>Bacteria</taxon>
        <taxon>Bacillati</taxon>
        <taxon>Chloroflexota</taxon>
        <taxon>Ktedonobacteria</taxon>
        <taxon>Ktedonobacterales</taxon>
        <taxon>Ktedonobacteraceae</taxon>
        <taxon>Ktedonobacter</taxon>
    </lineage>
</organism>
<dbReference type="PANTHER" id="PTHR18968:SF167">
    <property type="entry name" value="ACETOLACTATE SYNTHASE LARGE SUBUNIT ILVB2-RELATED"/>
    <property type="match status" value="1"/>
</dbReference>
<dbReference type="InterPro" id="IPR012000">
    <property type="entry name" value="Thiamin_PyroP_enz_cen_dom"/>
</dbReference>
<proteinExistence type="inferred from homology"/>
<dbReference type="CDD" id="cd00568">
    <property type="entry name" value="TPP_enzymes"/>
    <property type="match status" value="1"/>
</dbReference>
<dbReference type="GO" id="GO:0050660">
    <property type="term" value="F:flavin adenine dinucleotide binding"/>
    <property type="evidence" value="ECO:0007669"/>
    <property type="project" value="TreeGrafter"/>
</dbReference>
<feature type="domain" description="Thiamine pyrophosphate enzyme N-terminal TPP-binding" evidence="6">
    <location>
        <begin position="8"/>
        <end position="125"/>
    </location>
</feature>
<dbReference type="OrthoDB" id="4494979at2"/>
<dbReference type="GO" id="GO:0009097">
    <property type="term" value="P:isoleucine biosynthetic process"/>
    <property type="evidence" value="ECO:0007669"/>
    <property type="project" value="TreeGrafter"/>
</dbReference>
<dbReference type="InterPro" id="IPR029035">
    <property type="entry name" value="DHS-like_NAD/FAD-binding_dom"/>
</dbReference>